<dbReference type="EMBL" id="CCKQ01011473">
    <property type="protein sequence ID" value="CDW83046.1"/>
    <property type="molecule type" value="Genomic_DNA"/>
</dbReference>
<dbReference type="AlphaFoldDB" id="A0A078AMB6"/>
<reference evidence="2 3" key="1">
    <citation type="submission" date="2014-06" db="EMBL/GenBank/DDBJ databases">
        <authorList>
            <person name="Swart Estienne"/>
        </authorList>
    </citation>
    <scope>NUCLEOTIDE SEQUENCE [LARGE SCALE GENOMIC DNA]</scope>
    <source>
        <strain evidence="2 3">130c</strain>
    </source>
</reference>
<evidence type="ECO:0000256" key="1">
    <source>
        <dbReference type="SAM" id="Phobius"/>
    </source>
</evidence>
<keyword evidence="1" id="KW-0812">Transmembrane</keyword>
<accession>A0A078AMB6</accession>
<feature type="transmembrane region" description="Helical" evidence="1">
    <location>
        <begin position="87"/>
        <end position="109"/>
    </location>
</feature>
<keyword evidence="1" id="KW-1133">Transmembrane helix</keyword>
<protein>
    <submittedName>
        <fullName evidence="2">Uncharacterized protein</fullName>
    </submittedName>
</protein>
<dbReference type="OrthoDB" id="322854at2759"/>
<keyword evidence="1" id="KW-0472">Membrane</keyword>
<gene>
    <name evidence="2" type="primary">Contig7197.g7705</name>
    <name evidence="2" type="ORF">STYLEM_12085</name>
</gene>
<proteinExistence type="predicted"/>
<dbReference type="InParanoid" id="A0A078AMB6"/>
<feature type="transmembrane region" description="Helical" evidence="1">
    <location>
        <begin position="121"/>
        <end position="144"/>
    </location>
</feature>
<evidence type="ECO:0000313" key="2">
    <source>
        <dbReference type="EMBL" id="CDW83046.1"/>
    </source>
</evidence>
<feature type="transmembrane region" description="Helical" evidence="1">
    <location>
        <begin position="174"/>
        <end position="201"/>
    </location>
</feature>
<organism evidence="2 3">
    <name type="scientific">Stylonychia lemnae</name>
    <name type="common">Ciliate</name>
    <dbReference type="NCBI Taxonomy" id="5949"/>
    <lineage>
        <taxon>Eukaryota</taxon>
        <taxon>Sar</taxon>
        <taxon>Alveolata</taxon>
        <taxon>Ciliophora</taxon>
        <taxon>Intramacronucleata</taxon>
        <taxon>Spirotrichea</taxon>
        <taxon>Stichotrichia</taxon>
        <taxon>Sporadotrichida</taxon>
        <taxon>Oxytrichidae</taxon>
        <taxon>Stylonychinae</taxon>
        <taxon>Stylonychia</taxon>
    </lineage>
</organism>
<sequence length="228" mass="26701">MFRLRGRTTSHRRTAQTSCLSTLTLTIWTLAYFRSVSRETQELFLFKWNNQKVLEDSLSYVELQDYKEKNNKVLIGKTSDIYDNYQLLHFITIAHSFTTIMISGFIYKMMRTERFMDRRQYIFLALMTSIITFLYYFSLLYMVWRGAQTAKDSSVLSIFEQIANIIGSISTNDVAFIFAITMNFVLLFGLYCINGVSVLLSDIARNLEQRRTGGRRQNELELNRLVGK</sequence>
<evidence type="ECO:0000313" key="3">
    <source>
        <dbReference type="Proteomes" id="UP000039865"/>
    </source>
</evidence>
<name>A0A078AMB6_STYLE</name>
<dbReference type="Proteomes" id="UP000039865">
    <property type="component" value="Unassembled WGS sequence"/>
</dbReference>
<keyword evidence="3" id="KW-1185">Reference proteome</keyword>